<comment type="caution">
    <text evidence="2">The sequence shown here is derived from an EMBL/GenBank/DDBJ whole genome shotgun (WGS) entry which is preliminary data.</text>
</comment>
<evidence type="ECO:0000313" key="3">
    <source>
        <dbReference type="Proteomes" id="UP001066276"/>
    </source>
</evidence>
<name>A0AAV7VY30_PLEWA</name>
<sequence>MTSQRPNKKEGTLKDLFSKPPGKKMDPQQGAPVVDGGAESGACPDDDTTPITKAFLEQLFGVLRDDFATLKQEMAADVKDLKMEIAKFGQRMYTVECTHDGQEEEIDQNWREILGL</sequence>
<protein>
    <submittedName>
        <fullName evidence="2">Uncharacterized protein</fullName>
    </submittedName>
</protein>
<feature type="region of interest" description="Disordered" evidence="1">
    <location>
        <begin position="1"/>
        <end position="49"/>
    </location>
</feature>
<evidence type="ECO:0000256" key="1">
    <source>
        <dbReference type="SAM" id="MobiDB-lite"/>
    </source>
</evidence>
<reference evidence="2" key="1">
    <citation type="journal article" date="2022" name="bioRxiv">
        <title>Sequencing and chromosome-scale assembly of the giantPleurodeles waltlgenome.</title>
        <authorList>
            <person name="Brown T."/>
            <person name="Elewa A."/>
            <person name="Iarovenko S."/>
            <person name="Subramanian E."/>
            <person name="Araus A.J."/>
            <person name="Petzold A."/>
            <person name="Susuki M."/>
            <person name="Suzuki K.-i.T."/>
            <person name="Hayashi T."/>
            <person name="Toyoda A."/>
            <person name="Oliveira C."/>
            <person name="Osipova E."/>
            <person name="Leigh N.D."/>
            <person name="Simon A."/>
            <person name="Yun M.H."/>
        </authorList>
    </citation>
    <scope>NUCLEOTIDE SEQUENCE</scope>
    <source>
        <strain evidence="2">20211129_DDA</strain>
        <tissue evidence="2">Liver</tissue>
    </source>
</reference>
<keyword evidence="3" id="KW-1185">Reference proteome</keyword>
<evidence type="ECO:0000313" key="2">
    <source>
        <dbReference type="EMBL" id="KAJ1205253.1"/>
    </source>
</evidence>
<dbReference type="EMBL" id="JANPWB010000002">
    <property type="protein sequence ID" value="KAJ1205253.1"/>
    <property type="molecule type" value="Genomic_DNA"/>
</dbReference>
<dbReference type="Proteomes" id="UP001066276">
    <property type="component" value="Chromosome 1_2"/>
</dbReference>
<organism evidence="2 3">
    <name type="scientific">Pleurodeles waltl</name>
    <name type="common">Iberian ribbed newt</name>
    <dbReference type="NCBI Taxonomy" id="8319"/>
    <lineage>
        <taxon>Eukaryota</taxon>
        <taxon>Metazoa</taxon>
        <taxon>Chordata</taxon>
        <taxon>Craniata</taxon>
        <taxon>Vertebrata</taxon>
        <taxon>Euteleostomi</taxon>
        <taxon>Amphibia</taxon>
        <taxon>Batrachia</taxon>
        <taxon>Caudata</taxon>
        <taxon>Salamandroidea</taxon>
        <taxon>Salamandridae</taxon>
        <taxon>Pleurodelinae</taxon>
        <taxon>Pleurodeles</taxon>
    </lineage>
</organism>
<proteinExistence type="predicted"/>
<feature type="compositionally biased region" description="Basic and acidic residues" evidence="1">
    <location>
        <begin position="7"/>
        <end position="17"/>
    </location>
</feature>
<accession>A0AAV7VY30</accession>
<gene>
    <name evidence="2" type="ORF">NDU88_000688</name>
</gene>
<dbReference type="AlphaFoldDB" id="A0AAV7VY30"/>